<evidence type="ECO:0008006" key="3">
    <source>
        <dbReference type="Google" id="ProtNLM"/>
    </source>
</evidence>
<protein>
    <recommendedName>
        <fullName evidence="3">DZIP3-like HEPN domain-containing protein</fullName>
    </recommendedName>
</protein>
<dbReference type="PANTHER" id="PTHR33332">
    <property type="entry name" value="REVERSE TRANSCRIPTASE DOMAIN-CONTAINING PROTEIN"/>
    <property type="match status" value="1"/>
</dbReference>
<comment type="caution">
    <text evidence="1">The sequence shown here is derived from an EMBL/GenBank/DDBJ whole genome shotgun (WGS) entry which is preliminary data.</text>
</comment>
<keyword evidence="2" id="KW-1185">Reference proteome</keyword>
<dbReference type="AlphaFoldDB" id="A0A8S3T5L8"/>
<evidence type="ECO:0000313" key="2">
    <source>
        <dbReference type="Proteomes" id="UP000683360"/>
    </source>
</evidence>
<reference evidence="1" key="1">
    <citation type="submission" date="2021-03" db="EMBL/GenBank/DDBJ databases">
        <authorList>
            <person name="Bekaert M."/>
        </authorList>
    </citation>
    <scope>NUCLEOTIDE SEQUENCE</scope>
</reference>
<proteinExistence type="predicted"/>
<dbReference type="EMBL" id="CAJPWZ010002003">
    <property type="protein sequence ID" value="CAG2228749.1"/>
    <property type="molecule type" value="Genomic_DNA"/>
</dbReference>
<name>A0A8S3T5L8_MYTED</name>
<accession>A0A8S3T5L8</accession>
<evidence type="ECO:0000313" key="1">
    <source>
        <dbReference type="EMBL" id="CAG2228749.1"/>
    </source>
</evidence>
<organism evidence="1 2">
    <name type="scientific">Mytilus edulis</name>
    <name type="common">Blue mussel</name>
    <dbReference type="NCBI Taxonomy" id="6550"/>
    <lineage>
        <taxon>Eukaryota</taxon>
        <taxon>Metazoa</taxon>
        <taxon>Spiralia</taxon>
        <taxon>Lophotrochozoa</taxon>
        <taxon>Mollusca</taxon>
        <taxon>Bivalvia</taxon>
        <taxon>Autobranchia</taxon>
        <taxon>Pteriomorphia</taxon>
        <taxon>Mytilida</taxon>
        <taxon>Mytiloidea</taxon>
        <taxon>Mytilidae</taxon>
        <taxon>Mytilinae</taxon>
        <taxon>Mytilus</taxon>
    </lineage>
</organism>
<dbReference type="OrthoDB" id="426210at2759"/>
<gene>
    <name evidence="1" type="ORF">MEDL_41703</name>
</gene>
<dbReference type="Proteomes" id="UP000683360">
    <property type="component" value="Unassembled WGS sequence"/>
</dbReference>
<sequence>MGVKWQNIQITDIATGDDIERIRHTRNELQHSKTFKLEDKHYNDLCNIIADLLKRFDQLNNPAKLYTEQLKEILDRTLSNEEVTGVQSDFSKALGKVLHNERLLFKIGHYGIRRSTVKWLRNFLLDRQQFVLLEEESSKTSLVQSIVQQGSMLGPKKSSVTSMLHAINWKTLQERRAQFNAIMFDRVMHELIAVPSNKKYSHQHQQYQDIKNNSSILLSGLKYIDTRIYQTPLESGRD</sequence>